<dbReference type="AlphaFoldDB" id="A0A1A8QWB9"/>
<accession>A0A1A8QWB9</accession>
<feature type="non-terminal residue" evidence="1">
    <location>
        <position position="1"/>
    </location>
</feature>
<protein>
    <submittedName>
        <fullName evidence="1">Uncharacterized protein</fullName>
    </submittedName>
</protein>
<reference evidence="1" key="1">
    <citation type="submission" date="2016-05" db="EMBL/GenBank/DDBJ databases">
        <authorList>
            <person name="Lavstsen T."/>
            <person name="Jespersen J.S."/>
        </authorList>
    </citation>
    <scope>NUCLEOTIDE SEQUENCE</scope>
    <source>
        <tissue evidence="1">Brain</tissue>
    </source>
</reference>
<reference evidence="1" key="2">
    <citation type="submission" date="2016-06" db="EMBL/GenBank/DDBJ databases">
        <title>The genome of a short-lived fish provides insights into sex chromosome evolution and the genetic control of aging.</title>
        <authorList>
            <person name="Reichwald K."/>
            <person name="Felder M."/>
            <person name="Petzold A."/>
            <person name="Koch P."/>
            <person name="Groth M."/>
            <person name="Platzer M."/>
        </authorList>
    </citation>
    <scope>NUCLEOTIDE SEQUENCE</scope>
    <source>
        <tissue evidence="1">Brain</tissue>
    </source>
</reference>
<gene>
    <name evidence="1" type="primary">Nfu_g_1_019771</name>
</gene>
<sequence length="67" mass="7243">LPSGGGSECCRQLVFMYLALTPETTQQTRFWSLGGNGSTQRSSTHAWPQLGLEPATTLLQGPCSLHH</sequence>
<evidence type="ECO:0000313" key="1">
    <source>
        <dbReference type="EMBL" id="SBR97314.1"/>
    </source>
</evidence>
<feature type="non-terminal residue" evidence="1">
    <location>
        <position position="67"/>
    </location>
</feature>
<dbReference type="EMBL" id="HAEH01013402">
    <property type="protein sequence ID" value="SBR97314.1"/>
    <property type="molecule type" value="Transcribed_RNA"/>
</dbReference>
<proteinExistence type="predicted"/>
<organism evidence="1">
    <name type="scientific">Nothobranchius rachovii</name>
    <name type="common">bluefin notho</name>
    <dbReference type="NCBI Taxonomy" id="451742"/>
    <lineage>
        <taxon>Eukaryota</taxon>
        <taxon>Metazoa</taxon>
        <taxon>Chordata</taxon>
        <taxon>Craniata</taxon>
        <taxon>Vertebrata</taxon>
        <taxon>Euteleostomi</taxon>
        <taxon>Actinopterygii</taxon>
        <taxon>Neopterygii</taxon>
        <taxon>Teleostei</taxon>
        <taxon>Neoteleostei</taxon>
        <taxon>Acanthomorphata</taxon>
        <taxon>Ovalentaria</taxon>
        <taxon>Atherinomorphae</taxon>
        <taxon>Cyprinodontiformes</taxon>
        <taxon>Nothobranchiidae</taxon>
        <taxon>Nothobranchius</taxon>
    </lineage>
</organism>
<name>A0A1A8QWB9_9TELE</name>